<comment type="caution">
    <text evidence="1">The sequence shown here is derived from an EMBL/GenBank/DDBJ whole genome shotgun (WGS) entry which is preliminary data.</text>
</comment>
<dbReference type="EMBL" id="WJKJ01000169">
    <property type="protein sequence ID" value="MBD3364614.1"/>
    <property type="molecule type" value="Genomic_DNA"/>
</dbReference>
<name>A0A9D5K9H4_UNCW3</name>
<reference evidence="1" key="1">
    <citation type="submission" date="2019-11" db="EMBL/GenBank/DDBJ databases">
        <title>Microbial mats filling the niche in hypersaline microbial mats.</title>
        <authorList>
            <person name="Wong H.L."/>
            <person name="Macleod F.I."/>
            <person name="White R.A. III"/>
            <person name="Burns B.P."/>
        </authorList>
    </citation>
    <scope>NUCLEOTIDE SEQUENCE</scope>
    <source>
        <strain evidence="1">Bin_327</strain>
    </source>
</reference>
<gene>
    <name evidence="1" type="ORF">GF359_05310</name>
</gene>
<dbReference type="AlphaFoldDB" id="A0A9D5K9H4"/>
<organism evidence="1 2">
    <name type="scientific">candidate division WOR-3 bacterium</name>
    <dbReference type="NCBI Taxonomy" id="2052148"/>
    <lineage>
        <taxon>Bacteria</taxon>
        <taxon>Bacteria division WOR-3</taxon>
    </lineage>
</organism>
<dbReference type="Proteomes" id="UP000630660">
    <property type="component" value="Unassembled WGS sequence"/>
</dbReference>
<proteinExistence type="predicted"/>
<evidence type="ECO:0000313" key="1">
    <source>
        <dbReference type="EMBL" id="MBD3364614.1"/>
    </source>
</evidence>
<protein>
    <submittedName>
        <fullName evidence="1">Uncharacterized protein</fullName>
    </submittedName>
</protein>
<sequence>MNILEGLDWEPLWATHVGCIKGCVDYLKLGHSVAWVYGGSGHAFVLNVSADLCPSGPTTWEPEPFYELGRNLGYEIKTVHGHKGMENFPELQKEAWELVNLALNAGSPCYGWELLYPEYYVIRGYDQNHYHFLGPGADADTKPKLWMELGETDIGVIDMHAVRPLEEGPADDVTVVKAALEFAVAYAQTGKWAFAGAGSKGYDNWIKAFESGKAHPHGAAYNAAVWTECRKYAVEFLKEAKKRLDDKLSPMFDEATSHYKIVRDNLEQVAELFPFQGMDPEHVKDKERTKKAIEALKVSREAEEKGLAALEKIAESI</sequence>
<accession>A0A9D5K9H4</accession>
<evidence type="ECO:0000313" key="2">
    <source>
        <dbReference type="Proteomes" id="UP000630660"/>
    </source>
</evidence>